<dbReference type="AlphaFoldDB" id="A0A919E3W0"/>
<gene>
    <name evidence="1" type="ORF">GCM10017044_00270</name>
</gene>
<proteinExistence type="predicted"/>
<accession>A0A919E3W0</accession>
<comment type="caution">
    <text evidence="1">The sequence shown here is derived from an EMBL/GenBank/DDBJ whole genome shotgun (WGS) entry which is preliminary data.</text>
</comment>
<name>A0A919E3W0_9PROT</name>
<organism evidence="1 2">
    <name type="scientific">Kordiimonas sediminis</name>
    <dbReference type="NCBI Taxonomy" id="1735581"/>
    <lineage>
        <taxon>Bacteria</taxon>
        <taxon>Pseudomonadati</taxon>
        <taxon>Pseudomonadota</taxon>
        <taxon>Alphaproteobacteria</taxon>
        <taxon>Kordiimonadales</taxon>
        <taxon>Kordiimonadaceae</taxon>
        <taxon>Kordiimonas</taxon>
    </lineage>
</organism>
<reference evidence="1" key="2">
    <citation type="submission" date="2020-09" db="EMBL/GenBank/DDBJ databases">
        <authorList>
            <person name="Sun Q."/>
            <person name="Kim S."/>
        </authorList>
    </citation>
    <scope>NUCLEOTIDE SEQUENCE</scope>
    <source>
        <strain evidence="1">KCTC 42590</strain>
    </source>
</reference>
<reference evidence="1" key="1">
    <citation type="journal article" date="2014" name="Int. J. Syst. Evol. Microbiol.">
        <title>Complete genome sequence of Corynebacterium casei LMG S-19264T (=DSM 44701T), isolated from a smear-ripened cheese.</title>
        <authorList>
            <consortium name="US DOE Joint Genome Institute (JGI-PGF)"/>
            <person name="Walter F."/>
            <person name="Albersmeier A."/>
            <person name="Kalinowski J."/>
            <person name="Ruckert C."/>
        </authorList>
    </citation>
    <scope>NUCLEOTIDE SEQUENCE</scope>
    <source>
        <strain evidence="1">KCTC 42590</strain>
    </source>
</reference>
<dbReference type="EMBL" id="BNCI01000001">
    <property type="protein sequence ID" value="GHF10534.1"/>
    <property type="molecule type" value="Genomic_DNA"/>
</dbReference>
<dbReference type="Proteomes" id="UP000630923">
    <property type="component" value="Unassembled WGS sequence"/>
</dbReference>
<sequence>MSANRVRKTGVLPDDAFYTPDTQVAVSNQVFYSKPAKEIPQPLGAVYHQPVPLQSYSLAAIPHKS</sequence>
<evidence type="ECO:0000313" key="1">
    <source>
        <dbReference type="EMBL" id="GHF10534.1"/>
    </source>
</evidence>
<keyword evidence="2" id="KW-1185">Reference proteome</keyword>
<evidence type="ECO:0000313" key="2">
    <source>
        <dbReference type="Proteomes" id="UP000630923"/>
    </source>
</evidence>
<protein>
    <submittedName>
        <fullName evidence="1">Uncharacterized protein</fullName>
    </submittedName>
</protein>